<dbReference type="EMBL" id="MPUH01000349">
    <property type="protein sequence ID" value="OMJ82213.1"/>
    <property type="molecule type" value="Genomic_DNA"/>
</dbReference>
<dbReference type="Proteomes" id="UP000187209">
    <property type="component" value="Unassembled WGS sequence"/>
</dbReference>
<keyword evidence="2" id="KW-1185">Reference proteome</keyword>
<comment type="caution">
    <text evidence="1">The sequence shown here is derived from an EMBL/GenBank/DDBJ whole genome shotgun (WGS) entry which is preliminary data.</text>
</comment>
<dbReference type="AlphaFoldDB" id="A0A1R2BZJ8"/>
<gene>
    <name evidence="1" type="ORF">SteCoe_17176</name>
</gene>
<name>A0A1R2BZJ8_9CILI</name>
<proteinExistence type="predicted"/>
<evidence type="ECO:0000313" key="1">
    <source>
        <dbReference type="EMBL" id="OMJ82213.1"/>
    </source>
</evidence>
<accession>A0A1R2BZJ8</accession>
<dbReference type="GO" id="GO:0046872">
    <property type="term" value="F:metal ion binding"/>
    <property type="evidence" value="ECO:0007669"/>
    <property type="project" value="UniProtKB-KW"/>
</dbReference>
<protein>
    <submittedName>
        <fullName evidence="1">Uncharacterized protein</fullName>
    </submittedName>
</protein>
<organism evidence="1 2">
    <name type="scientific">Stentor coeruleus</name>
    <dbReference type="NCBI Taxonomy" id="5963"/>
    <lineage>
        <taxon>Eukaryota</taxon>
        <taxon>Sar</taxon>
        <taxon>Alveolata</taxon>
        <taxon>Ciliophora</taxon>
        <taxon>Postciliodesmatophora</taxon>
        <taxon>Heterotrichea</taxon>
        <taxon>Heterotrichida</taxon>
        <taxon>Stentoridae</taxon>
        <taxon>Stentor</taxon>
    </lineage>
</organism>
<reference evidence="1 2" key="1">
    <citation type="submission" date="2016-11" db="EMBL/GenBank/DDBJ databases">
        <title>The macronuclear genome of Stentor coeruleus: a giant cell with tiny introns.</title>
        <authorList>
            <person name="Slabodnick M."/>
            <person name="Ruby J.G."/>
            <person name="Reiff S.B."/>
            <person name="Swart E.C."/>
            <person name="Gosai S."/>
            <person name="Prabakaran S."/>
            <person name="Witkowska E."/>
            <person name="Larue G.E."/>
            <person name="Fisher S."/>
            <person name="Freeman R.M."/>
            <person name="Gunawardena J."/>
            <person name="Chu W."/>
            <person name="Stover N.A."/>
            <person name="Gregory B.D."/>
            <person name="Nowacki M."/>
            <person name="Derisi J."/>
            <person name="Roy S.W."/>
            <person name="Marshall W.F."/>
            <person name="Sood P."/>
        </authorList>
    </citation>
    <scope>NUCLEOTIDE SEQUENCE [LARGE SCALE GENOMIC DNA]</scope>
    <source>
        <strain evidence="1">WM001</strain>
    </source>
</reference>
<sequence length="145" mass="17243">MDFQCFCQERIAYSVNYVGEWNDYMIFRELSQSIYTVLAIFHNSTSFSVHCPSCKEHIGYYLIETPVELKELQCKFALAVEKSYRKESIFKSLCMIKAQAMRIRESCIEIDRSMRENECELIEKMNKIDEFVTLQSKYGKNYKFV</sequence>
<evidence type="ECO:0000313" key="2">
    <source>
        <dbReference type="Proteomes" id="UP000187209"/>
    </source>
</evidence>